<gene>
    <name evidence="1" type="ORF">FB557_2514</name>
</gene>
<protein>
    <recommendedName>
        <fullName evidence="3">ATP/GTP-binding protein</fullName>
    </recommendedName>
</protein>
<dbReference type="Proteomes" id="UP000315628">
    <property type="component" value="Unassembled WGS sequence"/>
</dbReference>
<reference evidence="1 2" key="1">
    <citation type="submission" date="2019-06" db="EMBL/GenBank/DDBJ databases">
        <title>Sequencing the genomes of 1000 actinobacteria strains.</title>
        <authorList>
            <person name="Klenk H.-P."/>
        </authorList>
    </citation>
    <scope>NUCLEOTIDE SEQUENCE [LARGE SCALE GENOMIC DNA]</scope>
    <source>
        <strain evidence="1 2">DSM 18935</strain>
    </source>
</reference>
<keyword evidence="2" id="KW-1185">Reference proteome</keyword>
<evidence type="ECO:0000313" key="1">
    <source>
        <dbReference type="EMBL" id="TWD13872.1"/>
    </source>
</evidence>
<dbReference type="EMBL" id="VIUW01000004">
    <property type="protein sequence ID" value="TWD13872.1"/>
    <property type="molecule type" value="Genomic_DNA"/>
</dbReference>
<evidence type="ECO:0000313" key="2">
    <source>
        <dbReference type="Proteomes" id="UP000315628"/>
    </source>
</evidence>
<dbReference type="RefSeq" id="WP_144857928.1">
    <property type="nucleotide sequence ID" value="NZ_BAAAYT010000002.1"/>
</dbReference>
<accession>A0A560W8A9</accession>
<evidence type="ECO:0008006" key="3">
    <source>
        <dbReference type="Google" id="ProtNLM"/>
    </source>
</evidence>
<dbReference type="OrthoDB" id="3381577at2"/>
<sequence>MPRANRRRRDDPRPLPSAVHGAGLTHVSWLGRRWAVRRLSGASSTRVYRCPGCEHDIAPGTAHVVVWPDDAMGSAEDRRHWHSSCWRARRGG</sequence>
<dbReference type="AlphaFoldDB" id="A0A560W8A9"/>
<organism evidence="1 2">
    <name type="scientific">Marihabitans asiaticum</name>
    <dbReference type="NCBI Taxonomy" id="415218"/>
    <lineage>
        <taxon>Bacteria</taxon>
        <taxon>Bacillati</taxon>
        <taxon>Actinomycetota</taxon>
        <taxon>Actinomycetes</taxon>
        <taxon>Micrococcales</taxon>
        <taxon>Intrasporangiaceae</taxon>
        <taxon>Marihabitans</taxon>
    </lineage>
</organism>
<name>A0A560W8A9_9MICO</name>
<comment type="caution">
    <text evidence="1">The sequence shown here is derived from an EMBL/GenBank/DDBJ whole genome shotgun (WGS) entry which is preliminary data.</text>
</comment>
<proteinExistence type="predicted"/>